<evidence type="ECO:0000313" key="4">
    <source>
        <dbReference type="Proteomes" id="UP000290815"/>
    </source>
</evidence>
<evidence type="ECO:0000313" key="3">
    <source>
        <dbReference type="EMBL" id="VEU70632.1"/>
    </source>
</evidence>
<dbReference type="Proteomes" id="UP000290815">
    <property type="component" value="Chromosome"/>
</dbReference>
<dbReference type="EMBL" id="LR215024">
    <property type="protein sequence ID" value="VEU70632.1"/>
    <property type="molecule type" value="Genomic_DNA"/>
</dbReference>
<protein>
    <submittedName>
        <fullName evidence="3">Uncharacterized protein</fullName>
    </submittedName>
</protein>
<keyword evidence="1" id="KW-1133">Transmembrane helix</keyword>
<organism evidence="3 4">
    <name type="scientific">Mycoplasmopsis glycophila</name>
    <dbReference type="NCBI Taxonomy" id="171285"/>
    <lineage>
        <taxon>Bacteria</taxon>
        <taxon>Bacillati</taxon>
        <taxon>Mycoplasmatota</taxon>
        <taxon>Mycoplasmoidales</taxon>
        <taxon>Metamycoplasmataceae</taxon>
        <taxon>Mycoplasmopsis</taxon>
    </lineage>
</organism>
<accession>A0A449AVN9</accession>
<gene>
    <name evidence="2" type="ORF">NCTC10194_00350</name>
    <name evidence="3" type="ORF">NCTC10194_00518</name>
</gene>
<evidence type="ECO:0000313" key="2">
    <source>
        <dbReference type="EMBL" id="VEU70341.1"/>
    </source>
</evidence>
<dbReference type="KEGG" id="mgly:NCTC10194_00518"/>
<feature type="transmembrane region" description="Helical" evidence="1">
    <location>
        <begin position="31"/>
        <end position="54"/>
    </location>
</feature>
<feature type="transmembrane region" description="Helical" evidence="1">
    <location>
        <begin position="75"/>
        <end position="97"/>
    </location>
</feature>
<keyword evidence="1" id="KW-0472">Membrane</keyword>
<name>A0A449AVN9_9BACT</name>
<dbReference type="KEGG" id="mgly:NCTC10194_00350"/>
<dbReference type="AlphaFoldDB" id="A0A449AVN9"/>
<reference evidence="3 4" key="1">
    <citation type="submission" date="2019-01" db="EMBL/GenBank/DDBJ databases">
        <authorList>
            <consortium name="Pathogen Informatics"/>
        </authorList>
    </citation>
    <scope>NUCLEOTIDE SEQUENCE [LARGE SCALE GENOMIC DNA]</scope>
    <source>
        <strain evidence="3 4">NCTC10194</strain>
    </source>
</reference>
<dbReference type="RefSeq" id="WP_129622137.1">
    <property type="nucleotide sequence ID" value="NZ_LR215024.1"/>
</dbReference>
<keyword evidence="1" id="KW-0812">Transmembrane</keyword>
<keyword evidence="4" id="KW-1185">Reference proteome</keyword>
<sequence length="100" mass="10684">MNNSAAGSNTLTKAAEIISGQSSDLKGALNILFTSVGLIVLVGLGIFFIIMYFVKQVGLKGDNADQHKVEAAKKNLKNGLLCLFLAICWVSLLQIIFNLA</sequence>
<evidence type="ECO:0000256" key="1">
    <source>
        <dbReference type="SAM" id="Phobius"/>
    </source>
</evidence>
<dbReference type="EMBL" id="LR215024">
    <property type="protein sequence ID" value="VEU70341.1"/>
    <property type="molecule type" value="Genomic_DNA"/>
</dbReference>
<proteinExistence type="predicted"/>